<sequence>MPDQMAAAIPTPERVRPVRAVMTVPRAIRVKVVTRPMTIPAKTPRQERRWDRRSAFRVMLLILGSSQVSDRFPEG</sequence>
<organism evidence="1 2">
    <name type="scientific">Deinococcus arenae</name>
    <dbReference type="NCBI Taxonomy" id="1452751"/>
    <lineage>
        <taxon>Bacteria</taxon>
        <taxon>Thermotogati</taxon>
        <taxon>Deinococcota</taxon>
        <taxon>Deinococci</taxon>
        <taxon>Deinococcales</taxon>
        <taxon>Deinococcaceae</taxon>
        <taxon>Deinococcus</taxon>
    </lineage>
</organism>
<comment type="caution">
    <text evidence="1">The sequence shown here is derived from an EMBL/GenBank/DDBJ whole genome shotgun (WGS) entry which is preliminary data.</text>
</comment>
<name>A0A8H9GTU0_9DEIO</name>
<reference evidence="2" key="1">
    <citation type="journal article" date="2019" name="Int. J. Syst. Evol. Microbiol.">
        <title>The Global Catalogue of Microorganisms (GCM) 10K type strain sequencing project: providing services to taxonomists for standard genome sequencing and annotation.</title>
        <authorList>
            <consortium name="The Broad Institute Genomics Platform"/>
            <consortium name="The Broad Institute Genome Sequencing Center for Infectious Disease"/>
            <person name="Wu L."/>
            <person name="Ma J."/>
        </authorList>
    </citation>
    <scope>NUCLEOTIDE SEQUENCE [LARGE SCALE GENOMIC DNA]</scope>
    <source>
        <strain evidence="2">JCM 31047</strain>
    </source>
</reference>
<evidence type="ECO:0000313" key="1">
    <source>
        <dbReference type="EMBL" id="GGM44394.1"/>
    </source>
</evidence>
<dbReference type="AlphaFoldDB" id="A0A8H9GTU0"/>
<accession>A0A8H9GTU0</accession>
<keyword evidence="2" id="KW-1185">Reference proteome</keyword>
<dbReference type="Proteomes" id="UP000600547">
    <property type="component" value="Unassembled WGS sequence"/>
</dbReference>
<evidence type="ECO:0000313" key="2">
    <source>
        <dbReference type="Proteomes" id="UP000600547"/>
    </source>
</evidence>
<proteinExistence type="predicted"/>
<gene>
    <name evidence="1" type="ORF">GCM10008956_20810</name>
</gene>
<dbReference type="EMBL" id="BMQG01000006">
    <property type="protein sequence ID" value="GGM44394.1"/>
    <property type="molecule type" value="Genomic_DNA"/>
</dbReference>
<protein>
    <submittedName>
        <fullName evidence="1">Uncharacterized protein</fullName>
    </submittedName>
</protein>